<sequence length="349" mass="39137">MKALRPKQKEWYERFNCTYFGAPDVDKRDDYLLGFTLKIQHGVCSGVDGEGGWLCDLRHANQKDKTFACFITSSGFRSVSKFQADIGKTPGMPAIIVTTLDAKTLSSFVVWKNSKFAELCKQNKLQPDKLPVEHRNLQDDGFTYSFSSTLFFERRLGSVTSIPAASSNYVWVAQRLPGLEPLEIYTGTNDHDVLETIRQKLDRDGMQDTFISFLLVCGHTAILNLHYKAMIELFSHVPGLITTGPRNTGKTLSAEVSAAFLGTNAEKICVTKDTSLSALRDRYTEDHMPLIIHDCLDSNTVATALHECFEGRPVKKHEKQMAPGASIIVTCNEKQMEFLQTRQVIILLN</sequence>
<comment type="caution">
    <text evidence="1">The sequence shown here is derived from an EMBL/GenBank/DDBJ whole genome shotgun (WGS) entry which is preliminary data.</text>
</comment>
<evidence type="ECO:0000313" key="2">
    <source>
        <dbReference type="Proteomes" id="UP000192578"/>
    </source>
</evidence>
<dbReference type="EMBL" id="MTYJ01000504">
    <property type="protein sequence ID" value="OWA55001.1"/>
    <property type="molecule type" value="Genomic_DNA"/>
</dbReference>
<accession>A0A9X6NQM4</accession>
<name>A0A9X6NQM4_HYPEX</name>
<dbReference type="AlphaFoldDB" id="A0A9X6NQM4"/>
<organism evidence="1 2">
    <name type="scientific">Hypsibius exemplaris</name>
    <name type="common">Freshwater tardigrade</name>
    <dbReference type="NCBI Taxonomy" id="2072580"/>
    <lineage>
        <taxon>Eukaryota</taxon>
        <taxon>Metazoa</taxon>
        <taxon>Ecdysozoa</taxon>
        <taxon>Tardigrada</taxon>
        <taxon>Eutardigrada</taxon>
        <taxon>Parachela</taxon>
        <taxon>Hypsibioidea</taxon>
        <taxon>Hypsibiidae</taxon>
        <taxon>Hypsibius</taxon>
    </lineage>
</organism>
<evidence type="ECO:0000313" key="1">
    <source>
        <dbReference type="EMBL" id="OWA55001.1"/>
    </source>
</evidence>
<dbReference type="Gene3D" id="3.40.50.300">
    <property type="entry name" value="P-loop containing nucleotide triphosphate hydrolases"/>
    <property type="match status" value="1"/>
</dbReference>
<protein>
    <submittedName>
        <fullName evidence="1">Uncharacterized protein</fullName>
    </submittedName>
</protein>
<reference evidence="2" key="1">
    <citation type="submission" date="2017-01" db="EMBL/GenBank/DDBJ databases">
        <title>Comparative genomics of anhydrobiosis in the tardigrade Hypsibius dujardini.</title>
        <authorList>
            <person name="Yoshida Y."/>
            <person name="Koutsovoulos G."/>
            <person name="Laetsch D."/>
            <person name="Stevens L."/>
            <person name="Kumar S."/>
            <person name="Horikawa D."/>
            <person name="Ishino K."/>
            <person name="Komine S."/>
            <person name="Tomita M."/>
            <person name="Blaxter M."/>
            <person name="Arakawa K."/>
        </authorList>
    </citation>
    <scope>NUCLEOTIDE SEQUENCE [LARGE SCALE GENOMIC DNA]</scope>
    <source>
        <strain evidence="2">Z151</strain>
    </source>
</reference>
<gene>
    <name evidence="1" type="ORF">BV898_19386</name>
</gene>
<dbReference type="Proteomes" id="UP000192578">
    <property type="component" value="Unassembled WGS sequence"/>
</dbReference>
<dbReference type="InterPro" id="IPR027417">
    <property type="entry name" value="P-loop_NTPase"/>
</dbReference>
<proteinExistence type="predicted"/>
<keyword evidence="2" id="KW-1185">Reference proteome</keyword>
<dbReference type="OrthoDB" id="10521507at2759"/>